<dbReference type="PANTHER" id="PTHR34351">
    <property type="entry name" value="SLR1927 PROTEIN-RELATED"/>
    <property type="match status" value="1"/>
</dbReference>
<protein>
    <submittedName>
        <fullName evidence="4">Uncharacterized conserved protein, DUF58 family, contains vWF domain</fullName>
    </submittedName>
</protein>
<name>A0A1H1X5H4_9ACTN</name>
<reference evidence="4 5" key="1">
    <citation type="submission" date="2016-10" db="EMBL/GenBank/DDBJ databases">
        <authorList>
            <person name="de Groot N.N."/>
        </authorList>
    </citation>
    <scope>NUCLEOTIDE SEQUENCE [LARGE SCALE GENOMIC DNA]</scope>
    <source>
        <strain evidence="4 5">DSM 22024</strain>
    </source>
</reference>
<evidence type="ECO:0000313" key="5">
    <source>
        <dbReference type="Proteomes" id="UP000198983"/>
    </source>
</evidence>
<keyword evidence="2" id="KW-0472">Membrane</keyword>
<dbReference type="AlphaFoldDB" id="A0A1H1X5H4"/>
<evidence type="ECO:0000313" key="4">
    <source>
        <dbReference type="EMBL" id="SDT04534.1"/>
    </source>
</evidence>
<accession>A0A1H1X5H4</accession>
<dbReference type="EMBL" id="LT629732">
    <property type="protein sequence ID" value="SDT04534.1"/>
    <property type="molecule type" value="Genomic_DNA"/>
</dbReference>
<sequence>MGGRFSSLTTRGRAFLAAGVAAAVCAVALGQKDLLRVAVFLLALPVVTVLVVTRTRYRIAASRTIEPVRVQVGEQATVRLRLENVGRMPTGLLLLEDQVPYLLGSRPRFVLDRMSARWRRDVTYPVRSEARGRFTVGPLTLRVTDPFGLVELSRSFRSQEVFLVTPRVYALPAAKAAGEWSSSGEHNQRAASADGEEDVTVREYREGDDLRRVHWRSSARRGELMVRREEQPWQSRATVFLDTRRIGHRGSGATSSFEWAVSAAGSVGVHLLRRGFSVRLLTDAGASVLATARESGPTVESEGQILDALAVVAPSSIGHLSQTSLTAANDGSHGLLVAVIGVVTPAEAQALVQARQRSSAAFAIVVDTPSWAAGNERSPQAMAEQLAESVRMLRRGGWRVSVVRHGTTVPAAWAQLMLGEDGAGPRSPGSASSSVSPASPGSAPSSASPASPASSPAPAAAAGPLAGVANDSPTPPAAAPTVREETWGGQAS</sequence>
<gene>
    <name evidence="4" type="ORF">SAMN04489717_4826</name>
</gene>
<evidence type="ECO:0000256" key="1">
    <source>
        <dbReference type="SAM" id="MobiDB-lite"/>
    </source>
</evidence>
<evidence type="ECO:0000256" key="2">
    <source>
        <dbReference type="SAM" id="Phobius"/>
    </source>
</evidence>
<feature type="transmembrane region" description="Helical" evidence="2">
    <location>
        <begin position="12"/>
        <end position="29"/>
    </location>
</feature>
<dbReference type="InterPro" id="IPR002881">
    <property type="entry name" value="DUF58"/>
</dbReference>
<feature type="transmembrane region" description="Helical" evidence="2">
    <location>
        <begin position="35"/>
        <end position="53"/>
    </location>
</feature>
<feature type="compositionally biased region" description="Low complexity" evidence="1">
    <location>
        <begin position="424"/>
        <end position="469"/>
    </location>
</feature>
<dbReference type="RefSeq" id="WP_092658155.1">
    <property type="nucleotide sequence ID" value="NZ_LT629732.1"/>
</dbReference>
<proteinExistence type="predicted"/>
<evidence type="ECO:0000259" key="3">
    <source>
        <dbReference type="Pfam" id="PF01882"/>
    </source>
</evidence>
<feature type="domain" description="DUF58" evidence="3">
    <location>
        <begin position="201"/>
        <end position="316"/>
    </location>
</feature>
<keyword evidence="5" id="KW-1185">Reference proteome</keyword>
<dbReference type="STRING" id="117157.SAMN04489717_4826"/>
<dbReference type="Proteomes" id="UP000198983">
    <property type="component" value="Chromosome I"/>
</dbReference>
<dbReference type="PANTHER" id="PTHR34351:SF1">
    <property type="entry name" value="SLR1927 PROTEIN"/>
    <property type="match status" value="1"/>
</dbReference>
<dbReference type="OrthoDB" id="9812729at2"/>
<feature type="region of interest" description="Disordered" evidence="1">
    <location>
        <begin position="420"/>
        <end position="492"/>
    </location>
</feature>
<organism evidence="4 5">
    <name type="scientific">Actinopolymorpha singaporensis</name>
    <dbReference type="NCBI Taxonomy" id="117157"/>
    <lineage>
        <taxon>Bacteria</taxon>
        <taxon>Bacillati</taxon>
        <taxon>Actinomycetota</taxon>
        <taxon>Actinomycetes</taxon>
        <taxon>Propionibacteriales</taxon>
        <taxon>Actinopolymorphaceae</taxon>
        <taxon>Actinopolymorpha</taxon>
    </lineage>
</organism>
<keyword evidence="2" id="KW-1133">Transmembrane helix</keyword>
<keyword evidence="2" id="KW-0812">Transmembrane</keyword>
<dbReference type="Pfam" id="PF01882">
    <property type="entry name" value="DUF58"/>
    <property type="match status" value="1"/>
</dbReference>